<feature type="domain" description="DUF8139" evidence="2">
    <location>
        <begin position="1"/>
        <end position="73"/>
    </location>
</feature>
<feature type="region of interest" description="Disordered" evidence="1">
    <location>
        <begin position="1"/>
        <end position="24"/>
    </location>
</feature>
<reference evidence="4" key="1">
    <citation type="submission" date="2016-10" db="EMBL/GenBank/DDBJ databases">
        <authorList>
            <person name="Varghese N."/>
            <person name="Submissions S."/>
        </authorList>
    </citation>
    <scope>NUCLEOTIDE SEQUENCE [LARGE SCALE GENOMIC DNA]</scope>
    <source>
        <strain evidence="4">IBRC-M 10043</strain>
    </source>
</reference>
<dbReference type="Pfam" id="PF26460">
    <property type="entry name" value="DUF8139"/>
    <property type="match status" value="1"/>
</dbReference>
<dbReference type="AlphaFoldDB" id="A0A1H8HCT0"/>
<dbReference type="RefSeq" id="WP_092658447.1">
    <property type="nucleotide sequence ID" value="NZ_FOCX01000003.1"/>
</dbReference>
<keyword evidence="4" id="KW-1185">Reference proteome</keyword>
<evidence type="ECO:0000313" key="3">
    <source>
        <dbReference type="EMBL" id="SEN54031.1"/>
    </source>
</evidence>
<protein>
    <recommendedName>
        <fullName evidence="2">DUF8139 domain-containing protein</fullName>
    </recommendedName>
</protein>
<name>A0A1H8HCT0_9EURY</name>
<proteinExistence type="predicted"/>
<dbReference type="EMBL" id="FOCX01000003">
    <property type="protein sequence ID" value="SEN54031.1"/>
    <property type="molecule type" value="Genomic_DNA"/>
</dbReference>
<organism evidence="3 4">
    <name type="scientific">Halorientalis persicus</name>
    <dbReference type="NCBI Taxonomy" id="1367881"/>
    <lineage>
        <taxon>Archaea</taxon>
        <taxon>Methanobacteriati</taxon>
        <taxon>Methanobacteriota</taxon>
        <taxon>Stenosarchaea group</taxon>
        <taxon>Halobacteria</taxon>
        <taxon>Halobacteriales</taxon>
        <taxon>Haloarculaceae</taxon>
        <taxon>Halorientalis</taxon>
    </lineage>
</organism>
<evidence type="ECO:0000313" key="4">
    <source>
        <dbReference type="Proteomes" id="UP000198775"/>
    </source>
</evidence>
<dbReference type="OrthoDB" id="56871at2157"/>
<dbReference type="Proteomes" id="UP000198775">
    <property type="component" value="Unassembled WGS sequence"/>
</dbReference>
<evidence type="ECO:0000259" key="2">
    <source>
        <dbReference type="Pfam" id="PF26460"/>
    </source>
</evidence>
<feature type="compositionally biased region" description="Basic and acidic residues" evidence="1">
    <location>
        <begin position="1"/>
        <end position="14"/>
    </location>
</feature>
<sequence>MQRFSEGDRVRVDIPDETDPDHERYHGVRGTVVAVLEDEAGRATGDERDSLLFRVELEDDGVEDFRWRDLRPP</sequence>
<dbReference type="InterPro" id="IPR058452">
    <property type="entry name" value="DUF8139"/>
</dbReference>
<gene>
    <name evidence="3" type="ORF">SAMN05216388_1003351</name>
</gene>
<evidence type="ECO:0000256" key="1">
    <source>
        <dbReference type="SAM" id="MobiDB-lite"/>
    </source>
</evidence>
<accession>A0A1H8HCT0</accession>